<protein>
    <submittedName>
        <fullName evidence="8">Multicopper oxidase</fullName>
    </submittedName>
</protein>
<feature type="domain" description="Plastocyanin-like" evidence="6">
    <location>
        <begin position="507"/>
        <end position="591"/>
    </location>
</feature>
<dbReference type="AlphaFoldDB" id="A0A9P4J156"/>
<evidence type="ECO:0000256" key="4">
    <source>
        <dbReference type="ARBA" id="ARBA00023008"/>
    </source>
</evidence>
<evidence type="ECO:0000256" key="2">
    <source>
        <dbReference type="ARBA" id="ARBA00022723"/>
    </source>
</evidence>
<evidence type="ECO:0000259" key="7">
    <source>
        <dbReference type="Pfam" id="PF07732"/>
    </source>
</evidence>
<dbReference type="PANTHER" id="PTHR11709">
    <property type="entry name" value="MULTI-COPPER OXIDASE"/>
    <property type="match status" value="1"/>
</dbReference>
<dbReference type="InterPro" id="IPR002355">
    <property type="entry name" value="Cu_oxidase_Cu_BS"/>
</dbReference>
<dbReference type="InterPro" id="IPR001117">
    <property type="entry name" value="Cu-oxidase_2nd"/>
</dbReference>
<dbReference type="Pfam" id="PF00394">
    <property type="entry name" value="Cu-oxidase"/>
    <property type="match status" value="1"/>
</dbReference>
<comment type="caution">
    <text evidence="8">The sequence shown here is derived from an EMBL/GenBank/DDBJ whole genome shotgun (WGS) entry which is preliminary data.</text>
</comment>
<dbReference type="GO" id="GO:0005507">
    <property type="term" value="F:copper ion binding"/>
    <property type="evidence" value="ECO:0007669"/>
    <property type="project" value="InterPro"/>
</dbReference>
<evidence type="ECO:0000256" key="1">
    <source>
        <dbReference type="ARBA" id="ARBA00010609"/>
    </source>
</evidence>
<dbReference type="InterPro" id="IPR045087">
    <property type="entry name" value="Cu-oxidase_fam"/>
</dbReference>
<dbReference type="PROSITE" id="PS00079">
    <property type="entry name" value="MULTICOPPER_OXIDASE1"/>
    <property type="match status" value="1"/>
</dbReference>
<accession>A0A9P4J156</accession>
<dbReference type="Pfam" id="PF07731">
    <property type="entry name" value="Cu-oxidase_2"/>
    <property type="match status" value="1"/>
</dbReference>
<dbReference type="InterPro" id="IPR033138">
    <property type="entry name" value="Cu_oxidase_CS"/>
</dbReference>
<feature type="domain" description="Plastocyanin-like" evidence="7">
    <location>
        <begin position="90"/>
        <end position="207"/>
    </location>
</feature>
<comment type="similarity">
    <text evidence="1">Belongs to the multicopper oxidase family.</text>
</comment>
<dbReference type="InterPro" id="IPR011707">
    <property type="entry name" value="Cu-oxidase-like_N"/>
</dbReference>
<evidence type="ECO:0000313" key="8">
    <source>
        <dbReference type="EMBL" id="KAF2151547.1"/>
    </source>
</evidence>
<evidence type="ECO:0000259" key="6">
    <source>
        <dbReference type="Pfam" id="PF07731"/>
    </source>
</evidence>
<keyword evidence="4" id="KW-0186">Copper</keyword>
<dbReference type="PROSITE" id="PS00080">
    <property type="entry name" value="MULTICOPPER_OXIDASE2"/>
    <property type="match status" value="1"/>
</dbReference>
<evidence type="ECO:0000256" key="3">
    <source>
        <dbReference type="ARBA" id="ARBA00023002"/>
    </source>
</evidence>
<dbReference type="Pfam" id="PF07732">
    <property type="entry name" value="Cu-oxidase_3"/>
    <property type="match status" value="1"/>
</dbReference>
<keyword evidence="3" id="KW-0560">Oxidoreductase</keyword>
<dbReference type="Gene3D" id="2.60.40.420">
    <property type="entry name" value="Cupredoxins - blue copper proteins"/>
    <property type="match status" value="3"/>
</dbReference>
<evidence type="ECO:0000259" key="5">
    <source>
        <dbReference type="Pfam" id="PF00394"/>
    </source>
</evidence>
<keyword evidence="2" id="KW-0479">Metal-binding</keyword>
<feature type="domain" description="Plastocyanin-like" evidence="5">
    <location>
        <begin position="218"/>
        <end position="369"/>
    </location>
</feature>
<dbReference type="OrthoDB" id="2121828at2759"/>
<dbReference type="CDD" id="cd13901">
    <property type="entry name" value="CuRO_3_MaLCC_like"/>
    <property type="match status" value="1"/>
</dbReference>
<dbReference type="GO" id="GO:0016491">
    <property type="term" value="F:oxidoreductase activity"/>
    <property type="evidence" value="ECO:0007669"/>
    <property type="project" value="UniProtKB-KW"/>
</dbReference>
<proteinExistence type="inferred from homology"/>
<keyword evidence="9" id="KW-1185">Reference proteome</keyword>
<reference evidence="8" key="1">
    <citation type="journal article" date="2020" name="Stud. Mycol.">
        <title>101 Dothideomycetes genomes: a test case for predicting lifestyles and emergence of pathogens.</title>
        <authorList>
            <person name="Haridas S."/>
            <person name="Albert R."/>
            <person name="Binder M."/>
            <person name="Bloem J."/>
            <person name="Labutti K."/>
            <person name="Salamov A."/>
            <person name="Andreopoulos B."/>
            <person name="Baker S."/>
            <person name="Barry K."/>
            <person name="Bills G."/>
            <person name="Bluhm B."/>
            <person name="Cannon C."/>
            <person name="Castanera R."/>
            <person name="Culley D."/>
            <person name="Daum C."/>
            <person name="Ezra D."/>
            <person name="Gonzalez J."/>
            <person name="Henrissat B."/>
            <person name="Kuo A."/>
            <person name="Liang C."/>
            <person name="Lipzen A."/>
            <person name="Lutzoni F."/>
            <person name="Magnuson J."/>
            <person name="Mondo S."/>
            <person name="Nolan M."/>
            <person name="Ohm R."/>
            <person name="Pangilinan J."/>
            <person name="Park H.-J."/>
            <person name="Ramirez L."/>
            <person name="Alfaro M."/>
            <person name="Sun H."/>
            <person name="Tritt A."/>
            <person name="Yoshinaga Y."/>
            <person name="Zwiers L.-H."/>
            <person name="Turgeon B."/>
            <person name="Goodwin S."/>
            <person name="Spatafora J."/>
            <person name="Crous P."/>
            <person name="Grigoriev I."/>
        </authorList>
    </citation>
    <scope>NUCLEOTIDE SEQUENCE</scope>
    <source>
        <strain evidence="8">CBS 260.36</strain>
    </source>
</reference>
<dbReference type="InterPro" id="IPR011706">
    <property type="entry name" value="Cu-oxidase_C"/>
</dbReference>
<name>A0A9P4J156_9PEZI</name>
<gene>
    <name evidence="8" type="ORF">K461DRAFT_321768</name>
</gene>
<dbReference type="InterPro" id="IPR008972">
    <property type="entry name" value="Cupredoxin"/>
</dbReference>
<dbReference type="FunFam" id="2.60.40.420:FF:000021">
    <property type="entry name" value="Extracellular dihydrogeodin oxidase/laccase"/>
    <property type="match status" value="1"/>
</dbReference>
<dbReference type="PANTHER" id="PTHR11709:SF71">
    <property type="entry name" value="OXIDOREDUCTASE TPCJ"/>
    <property type="match status" value="1"/>
</dbReference>
<dbReference type="Proteomes" id="UP000799439">
    <property type="component" value="Unassembled WGS sequence"/>
</dbReference>
<organism evidence="8 9">
    <name type="scientific">Myriangium duriaei CBS 260.36</name>
    <dbReference type="NCBI Taxonomy" id="1168546"/>
    <lineage>
        <taxon>Eukaryota</taxon>
        <taxon>Fungi</taxon>
        <taxon>Dikarya</taxon>
        <taxon>Ascomycota</taxon>
        <taxon>Pezizomycotina</taxon>
        <taxon>Dothideomycetes</taxon>
        <taxon>Dothideomycetidae</taxon>
        <taxon>Myriangiales</taxon>
        <taxon>Myriangiaceae</taxon>
        <taxon>Myriangium</taxon>
    </lineage>
</organism>
<dbReference type="CDD" id="cd13854">
    <property type="entry name" value="CuRO_1_MaLCC_like"/>
    <property type="match status" value="1"/>
</dbReference>
<dbReference type="SUPFAM" id="SSF49503">
    <property type="entry name" value="Cupredoxins"/>
    <property type="match status" value="3"/>
</dbReference>
<evidence type="ECO:0000313" key="9">
    <source>
        <dbReference type="Proteomes" id="UP000799439"/>
    </source>
</evidence>
<sequence>MKLWKKFTQYLTVVLFGPALNDDGSNDQIRLKIEHAQPSPVPITSVDLVAEPSCNSPGNRACWTSGFNIDTDYELSTPDGVLREYWFDITNGVIAPDGYQVERLLVNKSYPGPLIEGNWGDTFRKFCIHVKNSLSNHNGTGIHWHGIRQLGTNWMDGTPGITECPIPPGEWGVYEWRAVQYGVSWYHSHFSLQYADGIVGPIKINGPTSMNYDIDLGPVLLTDNFHRTASSQVQLEYLGRPPTPDSYLLNGNGTYYCCPRLNANCTGDSKITTFYFEQGKTHKFSLVNTATATHMTFWIDNHDFYVVGTDFVPIKPYPASIINVAIGQRYDIIVKANASLERDTDFWINARDCSVGGARSNLGIIRYNSSSTHIPHVPPPDKNHICYGCEDELLSDLVPIVRRDVKLPDPYELERSSLRVRLIPYPDEFNNASQMHKWVLKDTSLYLDWQMPSLSLINVAAEKNWSLPKFPPAYQPIYLNGSDDTWVYFLIEGKFNNTSHGEKIYAKQAPVTHPMHLHGHDFVVLAQANDTFDPSKVKFTHQNPPRRDVALLPVNGYLIIAFQLNNPGAWLLHCHIAWHASGGLALQFIENYSKLADLFRRSGQIDRFSRTCVNWAAYYTLYNKNDGALQDDSGI</sequence>
<dbReference type="EMBL" id="ML996087">
    <property type="protein sequence ID" value="KAF2151547.1"/>
    <property type="molecule type" value="Genomic_DNA"/>
</dbReference>